<dbReference type="RefSeq" id="WP_066616337.1">
    <property type="nucleotide sequence ID" value="NZ_FQXL01000034.1"/>
</dbReference>
<dbReference type="AlphaFoldDB" id="A0A161X0S3"/>
<comment type="similarity">
    <text evidence="3">Belongs to the acyl carrier protein (ACP) family.</text>
</comment>
<dbReference type="PATRIC" id="fig|1121326.3.peg.49"/>
<dbReference type="Gene3D" id="1.10.1200.10">
    <property type="entry name" value="ACP-like"/>
    <property type="match status" value="1"/>
</dbReference>
<accession>A0A161X0S3</accession>
<keyword evidence="2 3" id="KW-0597">Phosphoprotein</keyword>
<dbReference type="NCBIfam" id="NF002150">
    <property type="entry name" value="PRK00982.1-4"/>
    <property type="match status" value="1"/>
</dbReference>
<dbReference type="PANTHER" id="PTHR46153:SF2">
    <property type="entry name" value="ACYL CARRIER PROTEIN"/>
    <property type="match status" value="1"/>
</dbReference>
<gene>
    <name evidence="5" type="primary">acpA</name>
    <name evidence="3" type="synonym">acpP</name>
    <name evidence="5" type="ORF">CLMAG_00620</name>
</gene>
<dbReference type="InterPro" id="IPR009081">
    <property type="entry name" value="PP-bd_ACP"/>
</dbReference>
<dbReference type="InterPro" id="IPR003231">
    <property type="entry name" value="ACP"/>
</dbReference>
<dbReference type="SUPFAM" id="SSF47336">
    <property type="entry name" value="ACP-like"/>
    <property type="match status" value="1"/>
</dbReference>
<evidence type="ECO:0000256" key="2">
    <source>
        <dbReference type="ARBA" id="ARBA00022553"/>
    </source>
</evidence>
<comment type="PTM">
    <text evidence="3">4'-phosphopantetheine is transferred from CoA to a specific serine of apo-ACP by AcpS. This modification is essential for activity because fatty acids are bound in thioester linkage to the sulfhydryl of the prosthetic group.</text>
</comment>
<comment type="subcellular location">
    <subcellularLocation>
        <location evidence="3">Cytoplasm</location>
    </subcellularLocation>
</comment>
<sequence>MAFEKIKRIMAEQLGLSESDITMDTSFEELGVDSLDLFQIIIEIEEEFSVQIEDAESIKTVGEAVKFVEDILQK</sequence>
<keyword evidence="3" id="KW-0443">Lipid metabolism</keyword>
<evidence type="ECO:0000256" key="1">
    <source>
        <dbReference type="ARBA" id="ARBA00022450"/>
    </source>
</evidence>
<dbReference type="OrthoDB" id="9804551at2"/>
<dbReference type="InterPro" id="IPR044813">
    <property type="entry name" value="ACP_chloroplastic"/>
</dbReference>
<dbReference type="EMBL" id="LWAE01000001">
    <property type="protein sequence ID" value="KZL93058.1"/>
    <property type="molecule type" value="Genomic_DNA"/>
</dbReference>
<keyword evidence="3" id="KW-0275">Fatty acid biosynthesis</keyword>
<proteinExistence type="inferred from homology"/>
<evidence type="ECO:0000313" key="5">
    <source>
        <dbReference type="EMBL" id="KZL93058.1"/>
    </source>
</evidence>
<comment type="caution">
    <text evidence="5">The sequence shown here is derived from an EMBL/GenBank/DDBJ whole genome shotgun (WGS) entry which is preliminary data.</text>
</comment>
<comment type="pathway">
    <text evidence="3">Lipid metabolism; fatty acid biosynthesis.</text>
</comment>
<keyword evidence="3" id="KW-0444">Lipid biosynthesis</keyword>
<dbReference type="GO" id="GO:0000036">
    <property type="term" value="F:acyl carrier activity"/>
    <property type="evidence" value="ECO:0007669"/>
    <property type="project" value="UniProtKB-UniRule"/>
</dbReference>
<reference evidence="5 6" key="1">
    <citation type="submission" date="2016-04" db="EMBL/GenBank/DDBJ databases">
        <title>Genome sequence of Clostridium magnum DSM 2767.</title>
        <authorList>
            <person name="Poehlein A."/>
            <person name="Uhlig R."/>
            <person name="Fischer R."/>
            <person name="Bahl H."/>
            <person name="Daniel R."/>
        </authorList>
    </citation>
    <scope>NUCLEOTIDE SEQUENCE [LARGE SCALE GENOMIC DNA]</scope>
    <source>
        <strain evidence="5 6">DSM 2767</strain>
    </source>
</reference>
<keyword evidence="6" id="KW-1185">Reference proteome</keyword>
<dbReference type="Pfam" id="PF00550">
    <property type="entry name" value="PP-binding"/>
    <property type="match status" value="1"/>
</dbReference>
<evidence type="ECO:0000313" key="6">
    <source>
        <dbReference type="Proteomes" id="UP000076603"/>
    </source>
</evidence>
<dbReference type="STRING" id="1121326.CLMAG_00620"/>
<feature type="modified residue" description="O-(pantetheine 4'-phosphoryl)serine" evidence="3">
    <location>
        <position position="34"/>
    </location>
</feature>
<comment type="function">
    <text evidence="3">Carrier of the growing fatty acid chain in fatty acid biosynthesis.</text>
</comment>
<evidence type="ECO:0000256" key="3">
    <source>
        <dbReference type="HAMAP-Rule" id="MF_01217"/>
    </source>
</evidence>
<evidence type="ECO:0000259" key="4">
    <source>
        <dbReference type="PROSITE" id="PS50075"/>
    </source>
</evidence>
<keyword evidence="3" id="KW-0963">Cytoplasm</keyword>
<name>A0A161X0S3_9CLOT</name>
<dbReference type="PROSITE" id="PS50075">
    <property type="entry name" value="CARRIER"/>
    <property type="match status" value="1"/>
</dbReference>
<organism evidence="5 6">
    <name type="scientific">Clostridium magnum DSM 2767</name>
    <dbReference type="NCBI Taxonomy" id="1121326"/>
    <lineage>
        <taxon>Bacteria</taxon>
        <taxon>Bacillati</taxon>
        <taxon>Bacillota</taxon>
        <taxon>Clostridia</taxon>
        <taxon>Eubacteriales</taxon>
        <taxon>Clostridiaceae</taxon>
        <taxon>Clostridium</taxon>
    </lineage>
</organism>
<dbReference type="HAMAP" id="MF_01217">
    <property type="entry name" value="Acyl_carrier"/>
    <property type="match status" value="1"/>
</dbReference>
<dbReference type="Proteomes" id="UP000076603">
    <property type="component" value="Unassembled WGS sequence"/>
</dbReference>
<keyword evidence="3" id="KW-0276">Fatty acid metabolism</keyword>
<feature type="domain" description="Carrier" evidence="4">
    <location>
        <begin position="1"/>
        <end position="74"/>
    </location>
</feature>
<dbReference type="UniPathway" id="UPA00094"/>
<dbReference type="GO" id="GO:0005737">
    <property type="term" value="C:cytoplasm"/>
    <property type="evidence" value="ECO:0007669"/>
    <property type="project" value="UniProtKB-SubCell"/>
</dbReference>
<protein>
    <recommendedName>
        <fullName evidence="3">Acyl carrier protein</fullName>
        <shortName evidence="3">ACP</shortName>
    </recommendedName>
</protein>
<keyword evidence="1 3" id="KW-0596">Phosphopantetheine</keyword>
<dbReference type="PANTHER" id="PTHR46153">
    <property type="entry name" value="ACYL CARRIER PROTEIN"/>
    <property type="match status" value="1"/>
</dbReference>
<dbReference type="InterPro" id="IPR036736">
    <property type="entry name" value="ACP-like_sf"/>
</dbReference>